<sequence>MKIVCVDTSTTAVIKLGTFDYYKSIAIVTDVGLYQSLLIE</sequence>
<name>M1WS49_9NOST</name>
<dbReference type="EMBL" id="CAIY01000038">
    <property type="protein sequence ID" value="CCH67234.1"/>
    <property type="molecule type" value="Genomic_DNA"/>
</dbReference>
<dbReference type="Proteomes" id="UP000053051">
    <property type="component" value="Unassembled WGS sequence"/>
</dbReference>
<organism evidence="1 2">
    <name type="scientific">Richelia intracellularis HH01</name>
    <dbReference type="NCBI Taxonomy" id="1165094"/>
    <lineage>
        <taxon>Bacteria</taxon>
        <taxon>Bacillati</taxon>
        <taxon>Cyanobacteriota</taxon>
        <taxon>Cyanophyceae</taxon>
        <taxon>Nostocales</taxon>
        <taxon>Nostocaceae</taxon>
        <taxon>Richelia</taxon>
    </lineage>
</organism>
<gene>
    <name evidence="1" type="ORF">RINTHH_10790</name>
</gene>
<evidence type="ECO:0000313" key="1">
    <source>
        <dbReference type="EMBL" id="CCH67234.1"/>
    </source>
</evidence>
<reference evidence="2" key="2">
    <citation type="submission" date="2016-01" db="EMBL/GenBank/DDBJ databases">
        <title>Diatom-associated endosymboitic cyanobacterium lacks core nitrogen metabolism enzymes.</title>
        <authorList>
            <person name="Hilton J.A."/>
            <person name="Foster R.A."/>
            <person name="Tripp H.J."/>
            <person name="Carter B.J."/>
            <person name="Zehr J.P."/>
            <person name="Villareal T.A."/>
        </authorList>
    </citation>
    <scope>NUCLEOTIDE SEQUENCE [LARGE SCALE GENOMIC DNA]</scope>
    <source>
        <strain evidence="2">HH01</strain>
    </source>
</reference>
<comment type="caution">
    <text evidence="1">The sequence shown here is derived from an EMBL/GenBank/DDBJ whole genome shotgun (WGS) entry which is preliminary data.</text>
</comment>
<protein>
    <submittedName>
        <fullName evidence="1">Uncharacterized protein</fullName>
    </submittedName>
</protein>
<dbReference type="AlphaFoldDB" id="M1WS49"/>
<keyword evidence="2" id="KW-1185">Reference proteome</keyword>
<accession>M1WS49</accession>
<reference evidence="1 2" key="1">
    <citation type="submission" date="2012-05" db="EMBL/GenBank/DDBJ databases">
        <authorList>
            <person name="Hilton J."/>
        </authorList>
    </citation>
    <scope>NUCLEOTIDE SEQUENCE [LARGE SCALE GENOMIC DNA]</scope>
    <source>
        <strain evidence="1 2">HH01</strain>
    </source>
</reference>
<evidence type="ECO:0000313" key="2">
    <source>
        <dbReference type="Proteomes" id="UP000053051"/>
    </source>
</evidence>
<proteinExistence type="predicted"/>